<evidence type="ECO:0000313" key="1">
    <source>
        <dbReference type="EMBL" id="TFF04185.1"/>
    </source>
</evidence>
<name>A0A4Y8QX53_9MICO</name>
<evidence type="ECO:0000313" key="2">
    <source>
        <dbReference type="Proteomes" id="UP000298003"/>
    </source>
</evidence>
<dbReference type="Proteomes" id="UP000298003">
    <property type="component" value="Unassembled WGS sequence"/>
</dbReference>
<dbReference type="AlphaFoldDB" id="A0A4Y8QX53"/>
<reference evidence="1 2" key="1">
    <citation type="submission" date="2019-03" db="EMBL/GenBank/DDBJ databases">
        <title>Cellulosimicrobium funkei JCM14302 Assembly.</title>
        <authorList>
            <person name="Dou T."/>
        </authorList>
    </citation>
    <scope>NUCLEOTIDE SEQUENCE [LARGE SCALE GENOMIC DNA]</scope>
    <source>
        <strain evidence="1 2">JCM 14302</strain>
    </source>
</reference>
<comment type="caution">
    <text evidence="1">The sequence shown here is derived from an EMBL/GenBank/DDBJ whole genome shotgun (WGS) entry which is preliminary data.</text>
</comment>
<protein>
    <submittedName>
        <fullName evidence="1">Uncharacterized protein</fullName>
    </submittedName>
</protein>
<dbReference type="GeneID" id="95686580"/>
<keyword evidence="2" id="KW-1185">Reference proteome</keyword>
<dbReference type="RefSeq" id="WP_061268562.1">
    <property type="nucleotide sequence ID" value="NZ_SOZH01000013.1"/>
</dbReference>
<sequence>MIAAVGQIEAGQPGPDPVTLALEPFPGGVRVRTVQGGSVDLFVGQGSRAVWAALAAGVAGLVPVVPGVEASGFPPWSRRLGWAAYLIDLGTWEGLLRDFGQPLAYRRIRWHADTLRVTITDGTRAQELTRPLDGTGFTGATPAELAADFLRSPR</sequence>
<dbReference type="EMBL" id="SOZH01000013">
    <property type="protein sequence ID" value="TFF04185.1"/>
    <property type="molecule type" value="Genomic_DNA"/>
</dbReference>
<gene>
    <name evidence="1" type="ORF">E1O70_19035</name>
</gene>
<accession>A0A4Y8QX53</accession>
<organism evidence="1 2">
    <name type="scientific">Cellulosimicrobium funkei</name>
    <dbReference type="NCBI Taxonomy" id="264251"/>
    <lineage>
        <taxon>Bacteria</taxon>
        <taxon>Bacillati</taxon>
        <taxon>Actinomycetota</taxon>
        <taxon>Actinomycetes</taxon>
        <taxon>Micrococcales</taxon>
        <taxon>Promicromonosporaceae</taxon>
        <taxon>Cellulosimicrobium</taxon>
    </lineage>
</organism>
<proteinExistence type="predicted"/>